<keyword evidence="3" id="KW-0004">4Fe-4S</keyword>
<protein>
    <submittedName>
        <fullName evidence="9">Ferredoxin</fullName>
    </submittedName>
</protein>
<organism evidence="9 10">
    <name type="scientific">Georgfuchsia toluolica</name>
    <dbReference type="NCBI Taxonomy" id="424218"/>
    <lineage>
        <taxon>Bacteria</taxon>
        <taxon>Pseudomonadati</taxon>
        <taxon>Pseudomonadota</taxon>
        <taxon>Betaproteobacteria</taxon>
        <taxon>Nitrosomonadales</taxon>
        <taxon>Sterolibacteriaceae</taxon>
        <taxon>Georgfuchsia</taxon>
    </lineage>
</organism>
<accession>A0A916J431</accession>
<dbReference type="NCBIfam" id="NF033683">
    <property type="entry name" value="di_4Fe-4S_YfhL"/>
    <property type="match status" value="1"/>
</dbReference>
<dbReference type="FunFam" id="3.30.70.20:FF:000045">
    <property type="entry name" value="Ferredoxin, 4Fe-4S"/>
    <property type="match status" value="1"/>
</dbReference>
<sequence length="82" mass="8840">MSLMINADDCNSCAACESECPNDAISEGDTAYTINSDKCTECVGHFDESQCVAACPTEAIVPDTNHSESKDDLLKKYQRLTA</sequence>
<keyword evidence="7" id="KW-0411">Iron-sulfur</keyword>
<dbReference type="GO" id="GO:0046872">
    <property type="term" value="F:metal ion binding"/>
    <property type="evidence" value="ECO:0007669"/>
    <property type="project" value="UniProtKB-KW"/>
</dbReference>
<evidence type="ECO:0000256" key="1">
    <source>
        <dbReference type="ARBA" id="ARBA00001966"/>
    </source>
</evidence>
<dbReference type="EMBL" id="CAJQUM010000001">
    <property type="protein sequence ID" value="CAG4883003.1"/>
    <property type="molecule type" value="Genomic_DNA"/>
</dbReference>
<evidence type="ECO:0000256" key="6">
    <source>
        <dbReference type="ARBA" id="ARBA00023004"/>
    </source>
</evidence>
<keyword evidence="10" id="KW-1185">Reference proteome</keyword>
<gene>
    <name evidence="9" type="primary">fdx</name>
    <name evidence="9" type="ORF">GTOL_10885</name>
</gene>
<dbReference type="PANTHER" id="PTHR24960">
    <property type="entry name" value="PHOTOSYSTEM I IRON-SULFUR CENTER-RELATED"/>
    <property type="match status" value="1"/>
</dbReference>
<evidence type="ECO:0000313" key="10">
    <source>
        <dbReference type="Proteomes" id="UP000742786"/>
    </source>
</evidence>
<dbReference type="SUPFAM" id="SSF54862">
    <property type="entry name" value="4Fe-4S ferredoxins"/>
    <property type="match status" value="1"/>
</dbReference>
<name>A0A916J431_9PROT</name>
<dbReference type="InterPro" id="IPR017900">
    <property type="entry name" value="4Fe4S_Fe_S_CS"/>
</dbReference>
<dbReference type="PROSITE" id="PS51379">
    <property type="entry name" value="4FE4S_FER_2"/>
    <property type="match status" value="2"/>
</dbReference>
<dbReference type="GO" id="GO:0005737">
    <property type="term" value="C:cytoplasm"/>
    <property type="evidence" value="ECO:0007669"/>
    <property type="project" value="TreeGrafter"/>
</dbReference>
<dbReference type="InterPro" id="IPR047927">
    <property type="entry name" value="YfhL-like"/>
</dbReference>
<evidence type="ECO:0000256" key="5">
    <source>
        <dbReference type="ARBA" id="ARBA00022982"/>
    </source>
</evidence>
<proteinExistence type="predicted"/>
<evidence type="ECO:0000256" key="4">
    <source>
        <dbReference type="ARBA" id="ARBA00022723"/>
    </source>
</evidence>
<comment type="cofactor">
    <cofactor evidence="1">
        <name>[4Fe-4S] cluster</name>
        <dbReference type="ChEBI" id="CHEBI:49883"/>
    </cofactor>
</comment>
<dbReference type="Proteomes" id="UP000742786">
    <property type="component" value="Unassembled WGS sequence"/>
</dbReference>
<dbReference type="PROSITE" id="PS00198">
    <property type="entry name" value="4FE4S_FER_1"/>
    <property type="match status" value="1"/>
</dbReference>
<dbReference type="InterPro" id="IPR050157">
    <property type="entry name" value="PSI_iron-sulfur_center"/>
</dbReference>
<dbReference type="Pfam" id="PF13187">
    <property type="entry name" value="Fer4_9"/>
    <property type="match status" value="1"/>
</dbReference>
<reference evidence="9" key="1">
    <citation type="submission" date="2021-04" db="EMBL/GenBank/DDBJ databases">
        <authorList>
            <person name="Hornung B."/>
        </authorList>
    </citation>
    <scope>NUCLEOTIDE SEQUENCE</scope>
    <source>
        <strain evidence="9">G5G6</strain>
    </source>
</reference>
<dbReference type="PANTHER" id="PTHR24960:SF79">
    <property type="entry name" value="PHOTOSYSTEM I IRON-SULFUR CENTER"/>
    <property type="match status" value="1"/>
</dbReference>
<keyword evidence="4" id="KW-0479">Metal-binding</keyword>
<evidence type="ECO:0000256" key="7">
    <source>
        <dbReference type="ARBA" id="ARBA00023014"/>
    </source>
</evidence>
<keyword evidence="6" id="KW-0408">Iron</keyword>
<comment type="caution">
    <text evidence="9">The sequence shown here is derived from an EMBL/GenBank/DDBJ whole genome shotgun (WGS) entry which is preliminary data.</text>
</comment>
<evidence type="ECO:0000256" key="3">
    <source>
        <dbReference type="ARBA" id="ARBA00022485"/>
    </source>
</evidence>
<evidence type="ECO:0000259" key="8">
    <source>
        <dbReference type="PROSITE" id="PS51379"/>
    </source>
</evidence>
<dbReference type="AlphaFoldDB" id="A0A916J431"/>
<dbReference type="GO" id="GO:0051539">
    <property type="term" value="F:4 iron, 4 sulfur cluster binding"/>
    <property type="evidence" value="ECO:0007669"/>
    <property type="project" value="UniProtKB-KW"/>
</dbReference>
<keyword evidence="2" id="KW-0813">Transport</keyword>
<dbReference type="InterPro" id="IPR017896">
    <property type="entry name" value="4Fe4S_Fe-S-bd"/>
</dbReference>
<feature type="domain" description="4Fe-4S ferredoxin-type" evidence="8">
    <location>
        <begin position="1"/>
        <end position="30"/>
    </location>
</feature>
<evidence type="ECO:0000313" key="9">
    <source>
        <dbReference type="EMBL" id="CAG4883003.1"/>
    </source>
</evidence>
<dbReference type="Gene3D" id="3.30.70.20">
    <property type="match status" value="1"/>
</dbReference>
<evidence type="ECO:0000256" key="2">
    <source>
        <dbReference type="ARBA" id="ARBA00022448"/>
    </source>
</evidence>
<keyword evidence="5" id="KW-0249">Electron transport</keyword>
<feature type="domain" description="4Fe-4S ferredoxin-type" evidence="8">
    <location>
        <begin position="31"/>
        <end position="65"/>
    </location>
</feature>